<feature type="region of interest" description="Disordered" evidence="1">
    <location>
        <begin position="1"/>
        <end position="238"/>
    </location>
</feature>
<evidence type="ECO:0000313" key="3">
    <source>
        <dbReference type="Proteomes" id="UP000198703"/>
    </source>
</evidence>
<organism evidence="2 3">
    <name type="scientific">Rubrimonas cliftonensis</name>
    <dbReference type="NCBI Taxonomy" id="89524"/>
    <lineage>
        <taxon>Bacteria</taxon>
        <taxon>Pseudomonadati</taxon>
        <taxon>Pseudomonadota</taxon>
        <taxon>Alphaproteobacteria</taxon>
        <taxon>Rhodobacterales</taxon>
        <taxon>Paracoccaceae</taxon>
        <taxon>Rubrimonas</taxon>
    </lineage>
</organism>
<proteinExistence type="predicted"/>
<feature type="compositionally biased region" description="Low complexity" evidence="1">
    <location>
        <begin position="109"/>
        <end position="155"/>
    </location>
</feature>
<feature type="compositionally biased region" description="Basic residues" evidence="1">
    <location>
        <begin position="172"/>
        <end position="186"/>
    </location>
</feature>
<dbReference type="AlphaFoldDB" id="A0A1H4ACS4"/>
<evidence type="ECO:0000313" key="2">
    <source>
        <dbReference type="EMBL" id="SEA33304.1"/>
    </source>
</evidence>
<feature type="compositionally biased region" description="Low complexity" evidence="1">
    <location>
        <begin position="26"/>
        <end position="41"/>
    </location>
</feature>
<dbReference type="Proteomes" id="UP000198703">
    <property type="component" value="Unassembled WGS sequence"/>
</dbReference>
<accession>A0A1H4ACS4</accession>
<protein>
    <submittedName>
        <fullName evidence="2">Uncharacterized protein</fullName>
    </submittedName>
</protein>
<feature type="compositionally biased region" description="Low complexity" evidence="1">
    <location>
        <begin position="49"/>
        <end position="64"/>
    </location>
</feature>
<dbReference type="STRING" id="89524.SAMN05444370_104155"/>
<name>A0A1H4ACS4_9RHOB</name>
<dbReference type="EMBL" id="FNQM01000004">
    <property type="protein sequence ID" value="SEA33304.1"/>
    <property type="molecule type" value="Genomic_DNA"/>
</dbReference>
<evidence type="ECO:0000256" key="1">
    <source>
        <dbReference type="SAM" id="MobiDB-lite"/>
    </source>
</evidence>
<gene>
    <name evidence="2" type="ORF">SAMN05444370_104155</name>
</gene>
<sequence length="238" mass="24919">MAQTTSTAQRVEALQCALPGGREGAARAGRTGQGSSEAPSGHRPPSPHPGHSNGTEAPTRNLTARNRRRRPNPCRTPAENPPETVLNRNFAQREAIAPQSGRLPDFAKDSASASSRATRLSAGPLTTPCSAAPTAAATESSGPAPSVGGRAASPSAPSPRPLAAPAAVVGAARRRRLPWRGRRTRAPRALAGWRRGSAGGRRGGSRGGRPRPPAARQRRRVARAAEVSNPRSYFRRID</sequence>
<feature type="compositionally biased region" description="Gly residues" evidence="1">
    <location>
        <begin position="197"/>
        <end position="207"/>
    </location>
</feature>
<keyword evidence="3" id="KW-1185">Reference proteome</keyword>
<reference evidence="2 3" key="1">
    <citation type="submission" date="2016-10" db="EMBL/GenBank/DDBJ databases">
        <authorList>
            <person name="de Groot N.N."/>
        </authorList>
    </citation>
    <scope>NUCLEOTIDE SEQUENCE [LARGE SCALE GENOMIC DNA]</scope>
    <source>
        <strain evidence="2 3">DSM 15345</strain>
    </source>
</reference>
<feature type="compositionally biased region" description="Low complexity" evidence="1">
    <location>
        <begin position="187"/>
        <end position="196"/>
    </location>
</feature>